<reference evidence="10" key="1">
    <citation type="submission" date="2020-11" db="EMBL/GenBank/DDBJ databases">
        <authorList>
            <person name="Tran Van P."/>
        </authorList>
    </citation>
    <scope>NUCLEOTIDE SEQUENCE</scope>
</reference>
<dbReference type="SMART" id="SM00825">
    <property type="entry name" value="PKS_KS"/>
    <property type="match status" value="1"/>
</dbReference>
<dbReference type="InterPro" id="IPR016039">
    <property type="entry name" value="Thiolase-like"/>
</dbReference>
<evidence type="ECO:0000256" key="3">
    <source>
        <dbReference type="ARBA" id="ARBA00022832"/>
    </source>
</evidence>
<organism evidence="10">
    <name type="scientific">Medioppia subpectinata</name>
    <dbReference type="NCBI Taxonomy" id="1979941"/>
    <lineage>
        <taxon>Eukaryota</taxon>
        <taxon>Metazoa</taxon>
        <taxon>Ecdysozoa</taxon>
        <taxon>Arthropoda</taxon>
        <taxon>Chelicerata</taxon>
        <taxon>Arachnida</taxon>
        <taxon>Acari</taxon>
        <taxon>Acariformes</taxon>
        <taxon>Sarcoptiformes</taxon>
        <taxon>Oribatida</taxon>
        <taxon>Brachypylina</taxon>
        <taxon>Oppioidea</taxon>
        <taxon>Oppiidae</taxon>
        <taxon>Medioppia</taxon>
    </lineage>
</organism>
<dbReference type="Pfam" id="PF00109">
    <property type="entry name" value="ketoacyl-synt"/>
    <property type="match status" value="1"/>
</dbReference>
<evidence type="ECO:0000256" key="5">
    <source>
        <dbReference type="ARBA" id="ARBA00023002"/>
    </source>
</evidence>
<dbReference type="InterPro" id="IPR020841">
    <property type="entry name" value="PKS_Beta-ketoAc_synthase_dom"/>
</dbReference>
<protein>
    <recommendedName>
        <fullName evidence="9">Ketosynthase family 3 (KS3) domain-containing protein</fullName>
    </recommendedName>
</protein>
<keyword evidence="1" id="KW-0596">Phosphopantetheine</keyword>
<dbReference type="AlphaFoldDB" id="A0A7R9Q0G9"/>
<evidence type="ECO:0000259" key="9">
    <source>
        <dbReference type="PROSITE" id="PS52004"/>
    </source>
</evidence>
<name>A0A7R9Q0G9_9ACAR</name>
<keyword evidence="5" id="KW-0560">Oxidoreductase</keyword>
<dbReference type="Gene3D" id="3.40.47.10">
    <property type="match status" value="1"/>
</dbReference>
<dbReference type="PANTHER" id="PTHR43775:SF7">
    <property type="entry name" value="FATTY ACID SYNTHASE"/>
    <property type="match status" value="1"/>
</dbReference>
<evidence type="ECO:0000256" key="2">
    <source>
        <dbReference type="ARBA" id="ARBA00022516"/>
    </source>
</evidence>
<evidence type="ECO:0000313" key="10">
    <source>
        <dbReference type="EMBL" id="CAD7627641.1"/>
    </source>
</evidence>
<sequence length="204" mass="22347">MVTRKNKSGDDVVISGISGRFPLSNNTDELARNLYDGVDMITCDDTRWPRDTYGMESSFGKIHDFGQFDSTFFGLPKQFTEMIDPQGRMLLEVVYEAIVDAGVNPQDLRGSKTGVYVGVSLYPNLDGNADEIQPDLVHTIHKASMQTLANTKSIYASRISFVFDFKGPSLIVDTACSASMTATTLAMNDLRLGPFKTGALIALI</sequence>
<accession>A0A7R9Q0G9</accession>
<keyword evidence="6" id="KW-0443">Lipid metabolism</keyword>
<dbReference type="EMBL" id="CAJPIZ010004913">
    <property type="protein sequence ID" value="CAG2108071.1"/>
    <property type="molecule type" value="Genomic_DNA"/>
</dbReference>
<evidence type="ECO:0000256" key="8">
    <source>
        <dbReference type="ARBA" id="ARBA00023268"/>
    </source>
</evidence>
<keyword evidence="4" id="KW-0521">NADP</keyword>
<gene>
    <name evidence="10" type="ORF">OSB1V03_LOCUS8066</name>
</gene>
<dbReference type="CDD" id="cd00833">
    <property type="entry name" value="PKS"/>
    <property type="match status" value="1"/>
</dbReference>
<dbReference type="GO" id="GO:0004312">
    <property type="term" value="F:fatty acid synthase activity"/>
    <property type="evidence" value="ECO:0007669"/>
    <property type="project" value="TreeGrafter"/>
</dbReference>
<proteinExistence type="predicted"/>
<dbReference type="SUPFAM" id="SSF53901">
    <property type="entry name" value="Thiolase-like"/>
    <property type="match status" value="1"/>
</dbReference>
<evidence type="ECO:0000256" key="4">
    <source>
        <dbReference type="ARBA" id="ARBA00022857"/>
    </source>
</evidence>
<dbReference type="PANTHER" id="PTHR43775">
    <property type="entry name" value="FATTY ACID SYNTHASE"/>
    <property type="match status" value="1"/>
</dbReference>
<keyword evidence="3" id="KW-0276">Fatty acid metabolism</keyword>
<dbReference type="OrthoDB" id="6496336at2759"/>
<dbReference type="InterPro" id="IPR014030">
    <property type="entry name" value="Ketoacyl_synth_N"/>
</dbReference>
<dbReference type="GO" id="GO:0006633">
    <property type="term" value="P:fatty acid biosynthetic process"/>
    <property type="evidence" value="ECO:0007669"/>
    <property type="project" value="UniProtKB-KW"/>
</dbReference>
<keyword evidence="8" id="KW-0511">Multifunctional enzyme</keyword>
<evidence type="ECO:0000313" key="11">
    <source>
        <dbReference type="Proteomes" id="UP000759131"/>
    </source>
</evidence>
<feature type="domain" description="Ketosynthase family 3 (KS3)" evidence="9">
    <location>
        <begin position="9"/>
        <end position="204"/>
    </location>
</feature>
<dbReference type="PROSITE" id="PS52004">
    <property type="entry name" value="KS3_2"/>
    <property type="match status" value="1"/>
</dbReference>
<dbReference type="EMBL" id="OC859488">
    <property type="protein sequence ID" value="CAD7627641.1"/>
    <property type="molecule type" value="Genomic_DNA"/>
</dbReference>
<dbReference type="GO" id="GO:0016491">
    <property type="term" value="F:oxidoreductase activity"/>
    <property type="evidence" value="ECO:0007669"/>
    <property type="project" value="UniProtKB-KW"/>
</dbReference>
<keyword evidence="7" id="KW-0275">Fatty acid biosynthesis</keyword>
<keyword evidence="11" id="KW-1185">Reference proteome</keyword>
<evidence type="ECO:0000256" key="7">
    <source>
        <dbReference type="ARBA" id="ARBA00023160"/>
    </source>
</evidence>
<evidence type="ECO:0000256" key="1">
    <source>
        <dbReference type="ARBA" id="ARBA00022450"/>
    </source>
</evidence>
<evidence type="ECO:0000256" key="6">
    <source>
        <dbReference type="ARBA" id="ARBA00023098"/>
    </source>
</evidence>
<dbReference type="Proteomes" id="UP000759131">
    <property type="component" value="Unassembled WGS sequence"/>
</dbReference>
<keyword evidence="2" id="KW-0444">Lipid biosynthesis</keyword>
<dbReference type="InterPro" id="IPR050091">
    <property type="entry name" value="PKS_NRPS_Biosynth_Enz"/>
</dbReference>